<name>A0A8C1D0F8_CYPCA</name>
<evidence type="ECO:0000256" key="4">
    <source>
        <dbReference type="ARBA" id="ARBA00022448"/>
    </source>
</evidence>
<keyword evidence="5" id="KW-1003">Cell membrane</keyword>
<reference evidence="30" key="2">
    <citation type="submission" date="2025-09" db="UniProtKB">
        <authorList>
            <consortium name="Ensembl"/>
        </authorList>
    </citation>
    <scope>IDENTIFICATION</scope>
</reference>
<keyword evidence="4" id="KW-0813">Transport</keyword>
<evidence type="ECO:0000256" key="23">
    <source>
        <dbReference type="ARBA" id="ARBA00034634"/>
    </source>
</evidence>
<keyword evidence="16 28" id="KW-1133">Transmembrane helix</keyword>
<comment type="catalytic activity">
    <reaction evidence="26">
        <text>L-seryl-[protein] + ATP = O-phospho-L-seryl-[protein] + ADP + H(+)</text>
        <dbReference type="Rhea" id="RHEA:17989"/>
        <dbReference type="Rhea" id="RHEA-COMP:9863"/>
        <dbReference type="Rhea" id="RHEA-COMP:11604"/>
        <dbReference type="ChEBI" id="CHEBI:15378"/>
        <dbReference type="ChEBI" id="CHEBI:29999"/>
        <dbReference type="ChEBI" id="CHEBI:30616"/>
        <dbReference type="ChEBI" id="CHEBI:83421"/>
        <dbReference type="ChEBI" id="CHEBI:456216"/>
        <dbReference type="EC" id="2.7.11.1"/>
    </reaction>
</comment>
<dbReference type="PANTHER" id="PTHR13800">
    <property type="entry name" value="TRANSIENT RECEPTOR POTENTIAL CATION CHANNEL, SUBFAMILY M, MEMBER 6"/>
    <property type="match status" value="1"/>
</dbReference>
<evidence type="ECO:0000256" key="24">
    <source>
        <dbReference type="ARBA" id="ARBA00036634"/>
    </source>
</evidence>
<dbReference type="SUPFAM" id="SSF56112">
    <property type="entry name" value="Protein kinase-like (PK-like)"/>
    <property type="match status" value="1"/>
</dbReference>
<feature type="region of interest" description="Disordered" evidence="27">
    <location>
        <begin position="56"/>
        <end position="125"/>
    </location>
</feature>
<evidence type="ECO:0000259" key="29">
    <source>
        <dbReference type="PROSITE" id="PS51158"/>
    </source>
</evidence>
<evidence type="ECO:0000256" key="20">
    <source>
        <dbReference type="ARBA" id="ARBA00023303"/>
    </source>
</evidence>
<evidence type="ECO:0000256" key="22">
    <source>
        <dbReference type="ARBA" id="ARBA00034269"/>
    </source>
</evidence>
<evidence type="ECO:0000256" key="25">
    <source>
        <dbReference type="ARBA" id="ARBA00047899"/>
    </source>
</evidence>
<dbReference type="Gene3D" id="1.20.5.1010">
    <property type="entry name" value="TRPM, tetramerisation domain"/>
    <property type="match status" value="1"/>
</dbReference>
<evidence type="ECO:0000256" key="9">
    <source>
        <dbReference type="ARBA" id="ARBA00022673"/>
    </source>
</evidence>
<dbReference type="Pfam" id="PF25508">
    <property type="entry name" value="TRPM2"/>
    <property type="match status" value="2"/>
</dbReference>
<dbReference type="GO" id="GO:0005634">
    <property type="term" value="C:nucleus"/>
    <property type="evidence" value="ECO:0007669"/>
    <property type="project" value="UniProtKB-SubCell"/>
</dbReference>
<comment type="catalytic activity">
    <reaction evidence="23">
        <text>Zn(2+)(in) = Zn(2+)(out)</text>
        <dbReference type="Rhea" id="RHEA:29351"/>
        <dbReference type="ChEBI" id="CHEBI:29105"/>
    </reaction>
</comment>
<keyword evidence="9" id="KW-0107">Calcium channel</keyword>
<evidence type="ECO:0000256" key="5">
    <source>
        <dbReference type="ARBA" id="ARBA00022475"/>
    </source>
</evidence>
<evidence type="ECO:0000256" key="10">
    <source>
        <dbReference type="ARBA" id="ARBA00022679"/>
    </source>
</evidence>
<feature type="transmembrane region" description="Helical" evidence="28">
    <location>
        <begin position="1086"/>
        <end position="1103"/>
    </location>
</feature>
<dbReference type="PROSITE" id="PS51158">
    <property type="entry name" value="ALPHA_KINASE"/>
    <property type="match status" value="1"/>
</dbReference>
<dbReference type="InterPro" id="IPR005821">
    <property type="entry name" value="Ion_trans_dom"/>
</dbReference>
<dbReference type="Gene3D" id="3.20.200.10">
    <property type="entry name" value="MHCK/EF2 kinase"/>
    <property type="match status" value="1"/>
</dbReference>
<keyword evidence="18 28" id="KW-0472">Membrane</keyword>
<dbReference type="InterPro" id="IPR004166">
    <property type="entry name" value="a-kinase_dom"/>
</dbReference>
<evidence type="ECO:0000313" key="30">
    <source>
        <dbReference type="Ensembl" id="ENSCCRP00000056604.2"/>
    </source>
</evidence>
<keyword evidence="6" id="KW-0723">Serine/threonine-protein kinase</keyword>
<comment type="catalytic activity">
    <reaction evidence="24">
        <text>Ca(2+)(in) = Ca(2+)(out)</text>
        <dbReference type="Rhea" id="RHEA:29671"/>
        <dbReference type="ChEBI" id="CHEBI:29108"/>
    </reaction>
</comment>
<protein>
    <recommendedName>
        <fullName evidence="3">non-specific serine/threonine protein kinase</fullName>
        <ecNumber evidence="3">2.7.11.1</ecNumber>
    </recommendedName>
</protein>
<dbReference type="PANTHER" id="PTHR13800:SF15">
    <property type="entry name" value="TRANSIENT RECEPTOR POTENTIAL CATION CHANNEL SUBFAMILY M MEMBER 6"/>
    <property type="match status" value="1"/>
</dbReference>
<evidence type="ECO:0000256" key="18">
    <source>
        <dbReference type="ARBA" id="ARBA00023136"/>
    </source>
</evidence>
<keyword evidence="11 28" id="KW-0812">Transmembrane</keyword>
<dbReference type="GO" id="GO:0051262">
    <property type="term" value="P:protein tetramerization"/>
    <property type="evidence" value="ECO:0007669"/>
    <property type="project" value="InterPro"/>
</dbReference>
<feature type="region of interest" description="Disordered" evidence="27">
    <location>
        <begin position="906"/>
        <end position="925"/>
    </location>
</feature>
<dbReference type="GO" id="GO:0004674">
    <property type="term" value="F:protein serine/threonine kinase activity"/>
    <property type="evidence" value="ECO:0007669"/>
    <property type="project" value="UniProtKB-KW"/>
</dbReference>
<keyword evidence="17" id="KW-0406">Ion transport</keyword>
<dbReference type="GeneTree" id="ENSGT00940000158164"/>
<evidence type="ECO:0000256" key="17">
    <source>
        <dbReference type="ARBA" id="ARBA00023065"/>
    </source>
</evidence>
<dbReference type="Pfam" id="PF00520">
    <property type="entry name" value="Ion_trans"/>
    <property type="match status" value="1"/>
</dbReference>
<evidence type="ECO:0000256" key="6">
    <source>
        <dbReference type="ARBA" id="ARBA00022527"/>
    </source>
</evidence>
<comment type="catalytic activity">
    <reaction evidence="25">
        <text>L-threonyl-[protein] + ATP = O-phospho-L-threonyl-[protein] + ADP + H(+)</text>
        <dbReference type="Rhea" id="RHEA:46608"/>
        <dbReference type="Rhea" id="RHEA-COMP:11060"/>
        <dbReference type="Rhea" id="RHEA-COMP:11605"/>
        <dbReference type="ChEBI" id="CHEBI:15378"/>
        <dbReference type="ChEBI" id="CHEBI:30013"/>
        <dbReference type="ChEBI" id="CHEBI:30616"/>
        <dbReference type="ChEBI" id="CHEBI:61977"/>
        <dbReference type="ChEBI" id="CHEBI:456216"/>
        <dbReference type="EC" id="2.7.11.1"/>
    </reaction>
</comment>
<dbReference type="InterPro" id="IPR050927">
    <property type="entry name" value="TRPM"/>
</dbReference>
<dbReference type="OMA" id="EVVQTWY"/>
<evidence type="ECO:0000313" key="31">
    <source>
        <dbReference type="Proteomes" id="UP001108240"/>
    </source>
</evidence>
<evidence type="ECO:0000256" key="19">
    <source>
        <dbReference type="ARBA" id="ARBA00023242"/>
    </source>
</evidence>
<evidence type="ECO:0000256" key="28">
    <source>
        <dbReference type="SAM" id="Phobius"/>
    </source>
</evidence>
<keyword evidence="12" id="KW-0479">Metal-binding</keyword>
<evidence type="ECO:0000256" key="26">
    <source>
        <dbReference type="ARBA" id="ARBA00048679"/>
    </source>
</evidence>
<feature type="region of interest" description="Disordered" evidence="27">
    <location>
        <begin position="671"/>
        <end position="717"/>
    </location>
</feature>
<dbReference type="InterPro" id="IPR041491">
    <property type="entry name" value="TRPM_SLOG"/>
</dbReference>
<evidence type="ECO:0000256" key="2">
    <source>
        <dbReference type="ARBA" id="ARBA00004651"/>
    </source>
</evidence>
<dbReference type="Pfam" id="PF02816">
    <property type="entry name" value="Alpha_kinase"/>
    <property type="match status" value="1"/>
</dbReference>
<accession>A0A8C1D0F8</accession>
<keyword evidence="19" id="KW-0539">Nucleus</keyword>
<dbReference type="InterPro" id="IPR032415">
    <property type="entry name" value="TRPM_tetra"/>
</dbReference>
<comment type="subcellular location">
    <subcellularLocation>
        <location evidence="2">Cell membrane</location>
        <topology evidence="2">Multi-pass membrane protein</topology>
    </subcellularLocation>
    <subcellularLocation>
        <location evidence="1">Nucleus</location>
    </subcellularLocation>
</comment>
<dbReference type="GO" id="GO:0005262">
    <property type="term" value="F:calcium channel activity"/>
    <property type="evidence" value="ECO:0007669"/>
    <property type="project" value="UniProtKB-KW"/>
</dbReference>
<evidence type="ECO:0000256" key="8">
    <source>
        <dbReference type="ARBA" id="ARBA00022568"/>
    </source>
</evidence>
<dbReference type="GO" id="GO:0005524">
    <property type="term" value="F:ATP binding"/>
    <property type="evidence" value="ECO:0007669"/>
    <property type="project" value="InterPro"/>
</dbReference>
<feature type="domain" description="Alpha-type protein kinase" evidence="29">
    <location>
        <begin position="1765"/>
        <end position="1997"/>
    </location>
</feature>
<dbReference type="SMART" id="SM00811">
    <property type="entry name" value="Alpha_kinase"/>
    <property type="match status" value="1"/>
</dbReference>
<keyword evidence="15" id="KW-0106">Calcium</keyword>
<keyword evidence="20" id="KW-0407">Ion channel</keyword>
<keyword evidence="13" id="KW-0418">Kinase</keyword>
<reference evidence="30" key="1">
    <citation type="submission" date="2025-08" db="UniProtKB">
        <authorList>
            <consortium name="Ensembl"/>
        </authorList>
    </citation>
    <scope>IDENTIFICATION</scope>
</reference>
<evidence type="ECO:0000256" key="11">
    <source>
        <dbReference type="ARBA" id="ARBA00022692"/>
    </source>
</evidence>
<feature type="region of interest" description="Disordered" evidence="27">
    <location>
        <begin position="1461"/>
        <end position="1502"/>
    </location>
</feature>
<dbReference type="GO" id="GO:0046872">
    <property type="term" value="F:metal ion binding"/>
    <property type="evidence" value="ECO:0007669"/>
    <property type="project" value="UniProtKB-KW"/>
</dbReference>
<keyword evidence="8" id="KW-0109">Calcium transport</keyword>
<keyword evidence="10" id="KW-0808">Transferase</keyword>
<evidence type="ECO:0000256" key="15">
    <source>
        <dbReference type="ARBA" id="ARBA00022837"/>
    </source>
</evidence>
<feature type="transmembrane region" description="Helical" evidence="28">
    <location>
        <begin position="1160"/>
        <end position="1183"/>
    </location>
</feature>
<evidence type="ECO:0000256" key="3">
    <source>
        <dbReference type="ARBA" id="ARBA00012513"/>
    </source>
</evidence>
<dbReference type="InterPro" id="IPR011009">
    <property type="entry name" value="Kinase-like_dom_sf"/>
</dbReference>
<evidence type="ECO:0000256" key="16">
    <source>
        <dbReference type="ARBA" id="ARBA00022989"/>
    </source>
</evidence>
<evidence type="ECO:0000256" key="14">
    <source>
        <dbReference type="ARBA" id="ARBA00022833"/>
    </source>
</evidence>
<comment type="similarity">
    <text evidence="21">In the C-terminal section; belongs to the protein kinase superfamily. Alpha-type protein kinase family. ALPK subfamily.</text>
</comment>
<evidence type="ECO:0000256" key="13">
    <source>
        <dbReference type="ARBA" id="ARBA00022777"/>
    </source>
</evidence>
<evidence type="ECO:0000256" key="1">
    <source>
        <dbReference type="ARBA" id="ARBA00004123"/>
    </source>
</evidence>
<sequence length="2017" mass="227907">MTKRRAENVLPPEVLHKRCFRSLSDNDKPFGGVNVIQNANPPTLLSVAGQRCRKRTSYREDSLDTDNLPRKVAANRSACKSRTFEDDDDAGRPVTRRSSRALQTESKKQTDEGNNITARDKVMNSDEELSPFNSFQFWRVPLPELDLSLLETEPSAGSYIAPSTKDLEAMETCCCGRLIAEHVGPYSGLLGHGPGPDSTDEEEWYVLRHTSVSPTDAFGLLDFQASTKRTCHAKYVRLSSDTPPELLVQLMLREWHMEMPKLVISVHGGTESFPLSPRVYQAFSTGLITAAESTGAWILTDGINTGVSKYVGDAVKVYGSHDQRKRNVVGITPWGIIENNSDLIGCDVFRHYQALGNPLSKRASLNGMHSHFLLVDDGTMGKSGCQIDLRKRLERHIHFQKIHPRLPEHVPLVCVVVEGGPAILSVVLEYVRRSSPVPVLVFEGTGRAADLLALIHKQTAVDRKLDLDIKEDVLLRIQEMFGVERQEASELLNIIMECMEHRELITIFDSESEDLQEADAAILTTSLRGTRASPEEQLNITLAWDRADVAKDNILVYGQQWQAGSLEQTMLDALLMDRVSFVKLLIENGMSMNRFLTISRLEQLYNRHKGSSDHFLRHIIEDARQTRLPAVYRISLIDIGMVIEYLIGGAYRSTYTRKSFRAMYSRFHNPAKEGGKETSSPFCNARKSPLTPKTSPSRSHFHRTARPCRQQEGAVAPQDVKSAPSPEFVCTFNDLFVWAVLKHRQEMAMFLWQHGEQAMARAVVACKLYRAMAGEAKESNMGDSMSEELKKNSLEFGQLAVDLLDQAFRKNERMAMKLLTWEMKDWSNFTCLQMAVSSRLSLFVAHNCTQMLLTDLWMGRLNMSKNSWFKIIASILMPVAIQMLEFKSQAEMSHVPQPQEALQFGWDPGNPGASEQEGATNTIQGDEERGSRCLCPWTRKVYDFYTAPVVKFWFHTMAFLVFLMMFSYTVLVRLDEKPNIQECLVITYILTMAAEKAREVWVLEPRKFTKKLKVWFSEYWNINDFMGILLFLVGVSLRWHQETRLASHIVYSLDFIFWSVRLLDLFAVNQHAGPYLTMITKMMSNMFYIVVIMAIVLVSFGTSRKSILSPNEDPSWSLLRDVVFQPYWMIFGEVYAGEIDACSKPETCVPGAFLTPFLQAVYLFVQYIIMVNVLIAFFNNVYFDMSSISRKLWKYNRYRYIMTYQEKPWLPPPLILLSHMTLCLSSMWHKHRKATKRGRTGLKLLLAPDDLKKLLEFEEKCVAGYFRDKKESQQGSQINQIRSAADKAEEMAGVLVEVAEKVSIIQDNMRTLDSHLGQLQDLSALALDTINFLSATDNQQQEVARLGKSQPITCHHEQVTYSCCLQIGESVAPSQAFQSPKHYRSMPPSLLRGLGPGRQRPSLELPPGTSVRPFEVRSKCLLASSKEEEGSFRWSLQHGDSREGVRHLSLPHLCTGWRDKGMYGSGEPSRVSSPTMPLMGDFQLQPSHEESTEEEDDENDLHAMSRSSSQMLLLTDSHSDGDQAVGVRNPAFYRLDDAGHFTRPQGLLGRKWAFDLEQSRSLSASVETMAMPESTTSDHGKRTLLMPPQHSHDQRGLSKIFRGQRSFGKKSIKTRAGTPENVKLDETWGCMHEFDPRRKMKRKVKGLFDQEFRTSVSLTKLNVDQVDFTKLAPSWLNTVTPGQPLLSSWATSISQRPLVSSMTHEVKSSTFKLTEDLGQHYSAMERNNLMRLAHSIPFTPVSLLGGVEVCIYTLEETEAGSSLGDLSSSISTWIQHGRTAVLQPLAHQEVLDGGLRRATKVVCTWAEGDVLKLGSVYVVKAFRPEVVRIWQKVFPISTSLHLCLREIQQQRAAQKLMQRFNQIKPSSVPYSPRFLDVSLLHWRSDGQWLTVEKNMGGHFRKYNNNTGEEISPSSGLEEAILAFSHWTYEYTNRELLVLDLQGVGAELTDPSLIRVDDKSSSGEMAFGPANLGDDAIQSFVIKHTCNSCCKKLGLSDLRSCGSQRKSVPAFDETSSTV</sequence>
<feature type="transmembrane region" description="Helical" evidence="28">
    <location>
        <begin position="1019"/>
        <end position="1039"/>
    </location>
</feature>
<keyword evidence="7" id="KW-0597">Phosphoprotein</keyword>
<keyword evidence="14" id="KW-0862">Zinc</keyword>
<dbReference type="EC" id="2.7.11.1" evidence="3"/>
<dbReference type="Gene3D" id="3.30.200.20">
    <property type="entry name" value="Phosphorylase Kinase, domain 1"/>
    <property type="match status" value="1"/>
</dbReference>
<evidence type="ECO:0000256" key="7">
    <source>
        <dbReference type="ARBA" id="ARBA00022553"/>
    </source>
</evidence>
<proteinExistence type="inferred from homology"/>
<evidence type="ECO:0000256" key="12">
    <source>
        <dbReference type="ARBA" id="ARBA00022723"/>
    </source>
</evidence>
<evidence type="ECO:0000256" key="27">
    <source>
        <dbReference type="SAM" id="MobiDB-lite"/>
    </source>
</evidence>
<dbReference type="Pfam" id="PF16519">
    <property type="entry name" value="TRPM_tetra"/>
    <property type="match status" value="1"/>
</dbReference>
<evidence type="ECO:0000256" key="21">
    <source>
        <dbReference type="ARBA" id="ARBA00025760"/>
    </source>
</evidence>
<dbReference type="GO" id="GO:0016324">
    <property type="term" value="C:apical plasma membrane"/>
    <property type="evidence" value="ECO:0007669"/>
    <property type="project" value="TreeGrafter"/>
</dbReference>
<dbReference type="Proteomes" id="UP001108240">
    <property type="component" value="Unplaced"/>
</dbReference>
<feature type="transmembrane region" description="Helical" evidence="28">
    <location>
        <begin position="952"/>
        <end position="971"/>
    </location>
</feature>
<dbReference type="Ensembl" id="ENSCCRT00000061359.2">
    <property type="protein sequence ID" value="ENSCCRP00000056604.2"/>
    <property type="gene ID" value="ENSCCRG00000018012.2"/>
</dbReference>
<keyword evidence="31" id="KW-1185">Reference proteome</keyword>
<comment type="catalytic activity">
    <reaction evidence="22">
        <text>Mg(2+)(in) = Mg(2+)(out)</text>
        <dbReference type="Rhea" id="RHEA:29827"/>
        <dbReference type="ChEBI" id="CHEBI:18420"/>
    </reaction>
</comment>
<organism evidence="30 31">
    <name type="scientific">Cyprinus carpio carpio</name>
    <dbReference type="NCBI Taxonomy" id="630221"/>
    <lineage>
        <taxon>Eukaryota</taxon>
        <taxon>Metazoa</taxon>
        <taxon>Chordata</taxon>
        <taxon>Craniata</taxon>
        <taxon>Vertebrata</taxon>
        <taxon>Euteleostomi</taxon>
        <taxon>Actinopterygii</taxon>
        <taxon>Neopterygii</taxon>
        <taxon>Teleostei</taxon>
        <taxon>Ostariophysi</taxon>
        <taxon>Cypriniformes</taxon>
        <taxon>Cyprinidae</taxon>
        <taxon>Cyprininae</taxon>
        <taxon>Cyprinus</taxon>
    </lineage>
</organism>
<dbReference type="InterPro" id="IPR037162">
    <property type="entry name" value="TRPM_tetra_sf"/>
</dbReference>
<dbReference type="InterPro" id="IPR057366">
    <property type="entry name" value="TRPM-like"/>
</dbReference>
<dbReference type="Pfam" id="PF18139">
    <property type="entry name" value="LSDAT_euk"/>
    <property type="match status" value="1"/>
</dbReference>